<dbReference type="PANTHER" id="PTHR36443">
    <property type="entry name" value="BSR5223 PROTEIN"/>
    <property type="match status" value="1"/>
</dbReference>
<protein>
    <submittedName>
        <fullName evidence="3">DUF2905 domain-containing protein</fullName>
    </submittedName>
</protein>
<dbReference type="RefSeq" id="WP_066060340.1">
    <property type="nucleotide sequence ID" value="NZ_CP013015.1"/>
</dbReference>
<keyword evidence="1" id="KW-1133">Transmembrane helix</keyword>
<accession>A0A7C1ZP97</accession>
<evidence type="ECO:0000256" key="1">
    <source>
        <dbReference type="SAM" id="Phobius"/>
    </source>
</evidence>
<reference evidence="2 4" key="1">
    <citation type="submission" date="2015-10" db="EMBL/GenBank/DDBJ databases">
        <title>Candidatus Desulfofervidus auxilii, a hydrogenotrophic sulfate-reducing bacterium involved in the thermophilic anaerobic oxidation of methane.</title>
        <authorList>
            <person name="Krukenberg V."/>
            <person name="Richter M."/>
            <person name="Wegener G."/>
        </authorList>
    </citation>
    <scope>NUCLEOTIDE SEQUENCE [LARGE SCALE GENOMIC DNA]</scope>
    <source>
        <strain evidence="2 4">HS1</strain>
    </source>
</reference>
<feature type="transmembrane region" description="Helical" evidence="1">
    <location>
        <begin position="9"/>
        <end position="27"/>
    </location>
</feature>
<gene>
    <name evidence="3" type="ORF">ENI35_06125</name>
    <name evidence="2" type="ORF">HS1_000227</name>
</gene>
<dbReference type="EMBL" id="CP013015">
    <property type="protein sequence ID" value="AMM40033.1"/>
    <property type="molecule type" value="Genomic_DNA"/>
</dbReference>
<dbReference type="AlphaFoldDB" id="A0A7C1ZP97"/>
<dbReference type="OrthoDB" id="9811610at2"/>
<name>A0A7C1ZP97_DESA2</name>
<dbReference type="InterPro" id="IPR021320">
    <property type="entry name" value="DUF2905"/>
</dbReference>
<organism evidence="3">
    <name type="scientific">Desulfofervidus auxilii</name>
    <dbReference type="NCBI Taxonomy" id="1621989"/>
    <lineage>
        <taxon>Bacteria</taxon>
        <taxon>Pseudomonadati</taxon>
        <taxon>Thermodesulfobacteriota</taxon>
        <taxon>Candidatus Desulfofervidia</taxon>
        <taxon>Candidatus Desulfofervidales</taxon>
        <taxon>Candidatus Desulfofervidaceae</taxon>
        <taxon>Candidatus Desulfofervidus</taxon>
    </lineage>
</organism>
<keyword evidence="4" id="KW-1185">Reference proteome</keyword>
<dbReference type="EMBL" id="DRIH01000217">
    <property type="protein sequence ID" value="HEC68367.1"/>
    <property type="molecule type" value="Genomic_DNA"/>
</dbReference>
<sequence>MSFQTMGKFLIFTGLIIVIFGVILMFAPKIPYLGKLPGDIIIRRKTFTFYFPLVTCLLISIVLTILLNLIFRK</sequence>
<evidence type="ECO:0000313" key="2">
    <source>
        <dbReference type="EMBL" id="AMM40033.1"/>
    </source>
</evidence>
<dbReference type="KEGG" id="daw:HS1_000227"/>
<evidence type="ECO:0000313" key="3">
    <source>
        <dbReference type="EMBL" id="HEC68367.1"/>
    </source>
</evidence>
<dbReference type="Pfam" id="PF11146">
    <property type="entry name" value="DUF2905"/>
    <property type="match status" value="1"/>
</dbReference>
<feature type="transmembrane region" description="Helical" evidence="1">
    <location>
        <begin position="47"/>
        <end position="71"/>
    </location>
</feature>
<evidence type="ECO:0000313" key="4">
    <source>
        <dbReference type="Proteomes" id="UP000070560"/>
    </source>
</evidence>
<proteinExistence type="predicted"/>
<dbReference type="PANTHER" id="PTHR36443:SF1">
    <property type="entry name" value="BSR5223 PROTEIN"/>
    <property type="match status" value="1"/>
</dbReference>
<keyword evidence="1" id="KW-0812">Transmembrane</keyword>
<dbReference type="Proteomes" id="UP000070560">
    <property type="component" value="Chromosome"/>
</dbReference>
<reference evidence="3" key="2">
    <citation type="journal article" date="2020" name="mSystems">
        <title>Genome- and Community-Level Interaction Insights into Carbon Utilization and Element Cycling Functions of Hydrothermarchaeota in Hydrothermal Sediment.</title>
        <authorList>
            <person name="Zhou Z."/>
            <person name="Liu Y."/>
            <person name="Xu W."/>
            <person name="Pan J."/>
            <person name="Luo Z.H."/>
            <person name="Li M."/>
        </authorList>
    </citation>
    <scope>NUCLEOTIDE SEQUENCE [LARGE SCALE GENOMIC DNA]</scope>
    <source>
        <strain evidence="3">HyVt-389</strain>
    </source>
</reference>
<dbReference type="Proteomes" id="UP000885738">
    <property type="component" value="Unassembled WGS sequence"/>
</dbReference>
<keyword evidence="1" id="KW-0472">Membrane</keyword>